<dbReference type="SMART" id="SM00304">
    <property type="entry name" value="HAMP"/>
    <property type="match status" value="1"/>
</dbReference>
<dbReference type="RefSeq" id="WP_145988997.1">
    <property type="nucleotide sequence ID" value="NZ_AP019400.1"/>
</dbReference>
<accession>A0A3T1DEH7</accession>
<dbReference type="Gene3D" id="6.10.340.10">
    <property type="match status" value="1"/>
</dbReference>
<evidence type="ECO:0000259" key="14">
    <source>
        <dbReference type="PROSITE" id="PS50885"/>
    </source>
</evidence>
<evidence type="ECO:0000256" key="12">
    <source>
        <dbReference type="SAM" id="Coils"/>
    </source>
</evidence>
<dbReference type="GO" id="GO:0000155">
    <property type="term" value="F:phosphorelay sensor kinase activity"/>
    <property type="evidence" value="ECO:0007669"/>
    <property type="project" value="InterPro"/>
</dbReference>
<dbReference type="Pfam" id="PF00672">
    <property type="entry name" value="HAMP"/>
    <property type="match status" value="1"/>
</dbReference>
<dbReference type="EMBL" id="AP019400">
    <property type="protein sequence ID" value="BBI36493.1"/>
    <property type="molecule type" value="Genomic_DNA"/>
</dbReference>
<evidence type="ECO:0000256" key="2">
    <source>
        <dbReference type="ARBA" id="ARBA00022475"/>
    </source>
</evidence>
<keyword evidence="16" id="KW-1185">Reference proteome</keyword>
<dbReference type="Pfam" id="PF06580">
    <property type="entry name" value="His_kinase"/>
    <property type="match status" value="1"/>
</dbReference>
<gene>
    <name evidence="15" type="ORF">KCTCHS21_58920</name>
</gene>
<evidence type="ECO:0000256" key="4">
    <source>
        <dbReference type="ARBA" id="ARBA00022679"/>
    </source>
</evidence>
<evidence type="ECO:0000256" key="3">
    <source>
        <dbReference type="ARBA" id="ARBA00022553"/>
    </source>
</evidence>
<dbReference type="Gene3D" id="3.30.565.10">
    <property type="entry name" value="Histidine kinase-like ATPase, C-terminal domain"/>
    <property type="match status" value="1"/>
</dbReference>
<keyword evidence="3" id="KW-0597">Phosphoprotein</keyword>
<dbReference type="CDD" id="cd06225">
    <property type="entry name" value="HAMP"/>
    <property type="match status" value="1"/>
</dbReference>
<dbReference type="PROSITE" id="PS50885">
    <property type="entry name" value="HAMP"/>
    <property type="match status" value="1"/>
</dbReference>
<evidence type="ECO:0000256" key="8">
    <source>
        <dbReference type="ARBA" id="ARBA00022840"/>
    </source>
</evidence>
<proteinExistence type="predicted"/>
<dbReference type="Proteomes" id="UP000289856">
    <property type="component" value="Chromosome"/>
</dbReference>
<feature type="transmembrane region" description="Helical" evidence="13">
    <location>
        <begin position="20"/>
        <end position="39"/>
    </location>
</feature>
<dbReference type="InterPro" id="IPR050640">
    <property type="entry name" value="Bact_2-comp_sensor_kinase"/>
</dbReference>
<dbReference type="PANTHER" id="PTHR34220">
    <property type="entry name" value="SENSOR HISTIDINE KINASE YPDA"/>
    <property type="match status" value="1"/>
</dbReference>
<reference evidence="15 16" key="1">
    <citation type="submission" date="2019-01" db="EMBL/GenBank/DDBJ databases">
        <title>Complete genome sequence of Cohnella hallensis HS21 isolated from Korean fir (Abies koreana) rhizospheric soil.</title>
        <authorList>
            <person name="Jiang L."/>
            <person name="Kang S.W."/>
            <person name="Kim S."/>
            <person name="Jung J."/>
            <person name="Kim C.Y."/>
            <person name="Kim D.H."/>
            <person name="Kim S.W."/>
            <person name="Lee J."/>
        </authorList>
    </citation>
    <scope>NUCLEOTIDE SEQUENCE [LARGE SCALE GENOMIC DNA]</scope>
    <source>
        <strain evidence="15 16">HS21</strain>
    </source>
</reference>
<keyword evidence="4" id="KW-0808">Transferase</keyword>
<dbReference type="GO" id="GO:0005524">
    <property type="term" value="F:ATP binding"/>
    <property type="evidence" value="ECO:0007669"/>
    <property type="project" value="UniProtKB-KW"/>
</dbReference>
<dbReference type="Pfam" id="PF02518">
    <property type="entry name" value="HATPase_c"/>
    <property type="match status" value="1"/>
</dbReference>
<feature type="domain" description="HAMP" evidence="14">
    <location>
        <begin position="325"/>
        <end position="378"/>
    </location>
</feature>
<evidence type="ECO:0000313" key="15">
    <source>
        <dbReference type="EMBL" id="BBI36493.1"/>
    </source>
</evidence>
<dbReference type="KEGG" id="cohn:KCTCHS21_58920"/>
<dbReference type="InterPro" id="IPR003660">
    <property type="entry name" value="HAMP_dom"/>
</dbReference>
<comment type="subcellular location">
    <subcellularLocation>
        <location evidence="1">Cell membrane</location>
        <topology evidence="1">Multi-pass membrane protein</topology>
    </subcellularLocation>
</comment>
<evidence type="ECO:0000256" key="10">
    <source>
        <dbReference type="ARBA" id="ARBA00023012"/>
    </source>
</evidence>
<keyword evidence="6" id="KW-0547">Nucleotide-binding</keyword>
<dbReference type="SMART" id="SM00387">
    <property type="entry name" value="HATPase_c"/>
    <property type="match status" value="1"/>
</dbReference>
<dbReference type="SUPFAM" id="SSF158472">
    <property type="entry name" value="HAMP domain-like"/>
    <property type="match status" value="1"/>
</dbReference>
<evidence type="ECO:0000256" key="11">
    <source>
        <dbReference type="ARBA" id="ARBA00023136"/>
    </source>
</evidence>
<keyword evidence="11 13" id="KW-0472">Membrane</keyword>
<keyword evidence="7" id="KW-0418">Kinase</keyword>
<evidence type="ECO:0000256" key="9">
    <source>
        <dbReference type="ARBA" id="ARBA00022989"/>
    </source>
</evidence>
<evidence type="ECO:0000256" key="13">
    <source>
        <dbReference type="SAM" id="Phobius"/>
    </source>
</evidence>
<sequence length="621" mass="71720">MNLRSFYYKYFKTRYFNKLFLVYMCITASVFLLLCNFVIRNVNEMLIDKEIKFSDIVLLNMNDYINSQVKMIKVILQQTYLDTYAREDVFYFLENEMDSLTYLEKKPVFDNYFFSQFSRSEDIVNLYVHKNLDNQIYQYSKAVTSENFPYEHYKYPEMLIPKDSKGSNVIIHPAYSPYYYNSEQGGLAYALSIPIKRRGSSENIGTLIADLDPRGFGNILSRLDKEMSGNIIVLLNKDEVIYDSSGQYFKQQYPYSSLLDSKSASINGHDSIINKIASTIPGITIAYVIPKSSVLQKTEGIRTTIYFLTFLSILVCMILMLIGSNTFSRKVRIVVDAMKLNRNGNLDRRIPVKEARDEIDQIALSFNKMSDELTNYIEQVYLSEIERKDSQLQQKNLELKQKSVEFAALQARINPHFLYNTLEVIRMRALSAKEQSIADMIYILSDLFRSSMSSKYSASLEEELSHAEAYMNLFRIRYNDRIEYEVDIPDELLLNGMIKHILQPLLENYTIHGYKQGSSDNRLRITGYIENANVILQIEDNGKGIPPDKLEVLKARLETAYSSGDGSIGLTNVNGRLKIAFGEQYGLKLTSQVGQGTCVTIRFPQMTQKELKDYVESINRR</sequence>
<keyword evidence="10" id="KW-0902">Two-component regulatory system</keyword>
<evidence type="ECO:0000256" key="7">
    <source>
        <dbReference type="ARBA" id="ARBA00022777"/>
    </source>
</evidence>
<evidence type="ECO:0000256" key="6">
    <source>
        <dbReference type="ARBA" id="ARBA00022741"/>
    </source>
</evidence>
<feature type="transmembrane region" description="Helical" evidence="13">
    <location>
        <begin position="305"/>
        <end position="323"/>
    </location>
</feature>
<name>A0A3T1DEH7_9BACL</name>
<dbReference type="OrthoDB" id="9776552at2"/>
<dbReference type="InterPro" id="IPR010559">
    <property type="entry name" value="Sig_transdc_His_kin_internal"/>
</dbReference>
<dbReference type="InterPro" id="IPR003594">
    <property type="entry name" value="HATPase_dom"/>
</dbReference>
<keyword evidence="8" id="KW-0067">ATP-binding</keyword>
<evidence type="ECO:0000256" key="5">
    <source>
        <dbReference type="ARBA" id="ARBA00022692"/>
    </source>
</evidence>
<protein>
    <recommendedName>
        <fullName evidence="14">HAMP domain-containing protein</fullName>
    </recommendedName>
</protein>
<dbReference type="GO" id="GO:0005886">
    <property type="term" value="C:plasma membrane"/>
    <property type="evidence" value="ECO:0007669"/>
    <property type="project" value="UniProtKB-SubCell"/>
</dbReference>
<dbReference type="InterPro" id="IPR036890">
    <property type="entry name" value="HATPase_C_sf"/>
</dbReference>
<feature type="coiled-coil region" evidence="12">
    <location>
        <begin position="352"/>
        <end position="412"/>
    </location>
</feature>
<dbReference type="SUPFAM" id="SSF55874">
    <property type="entry name" value="ATPase domain of HSP90 chaperone/DNA topoisomerase II/histidine kinase"/>
    <property type="match status" value="1"/>
</dbReference>
<keyword evidence="12" id="KW-0175">Coiled coil</keyword>
<keyword evidence="5 13" id="KW-0812">Transmembrane</keyword>
<dbReference type="PANTHER" id="PTHR34220:SF11">
    <property type="entry name" value="SENSOR PROTEIN KINASE HPTS"/>
    <property type="match status" value="1"/>
</dbReference>
<keyword evidence="9 13" id="KW-1133">Transmembrane helix</keyword>
<dbReference type="AlphaFoldDB" id="A0A3T1DEH7"/>
<organism evidence="15 16">
    <name type="scientific">Cohnella abietis</name>
    <dbReference type="NCBI Taxonomy" id="2507935"/>
    <lineage>
        <taxon>Bacteria</taxon>
        <taxon>Bacillati</taxon>
        <taxon>Bacillota</taxon>
        <taxon>Bacilli</taxon>
        <taxon>Bacillales</taxon>
        <taxon>Paenibacillaceae</taxon>
        <taxon>Cohnella</taxon>
    </lineage>
</organism>
<keyword evidence="2" id="KW-1003">Cell membrane</keyword>
<evidence type="ECO:0000256" key="1">
    <source>
        <dbReference type="ARBA" id="ARBA00004651"/>
    </source>
</evidence>
<evidence type="ECO:0000313" key="16">
    <source>
        <dbReference type="Proteomes" id="UP000289856"/>
    </source>
</evidence>